<dbReference type="GO" id="GO:0016020">
    <property type="term" value="C:membrane"/>
    <property type="evidence" value="ECO:0007669"/>
    <property type="project" value="InterPro"/>
</dbReference>
<dbReference type="RefSeq" id="WP_002694544.1">
    <property type="nucleotide sequence ID" value="NZ_AAWS01000005.1"/>
</dbReference>
<dbReference type="PANTHER" id="PTHR34220:SF7">
    <property type="entry name" value="SENSOR HISTIDINE KINASE YPDA"/>
    <property type="match status" value="1"/>
</dbReference>
<keyword evidence="1" id="KW-0812">Transmembrane</keyword>
<evidence type="ECO:0000256" key="1">
    <source>
        <dbReference type="SAM" id="Phobius"/>
    </source>
</evidence>
<keyword evidence="3" id="KW-0418">Kinase</keyword>
<dbReference type="eggNOG" id="COG2972">
    <property type="taxonomic scope" value="Bacteria"/>
</dbReference>
<feature type="domain" description="Signal transduction histidine kinase internal region" evidence="2">
    <location>
        <begin position="154"/>
        <end position="232"/>
    </location>
</feature>
<dbReference type="InterPro" id="IPR050640">
    <property type="entry name" value="Bact_2-comp_sensor_kinase"/>
</dbReference>
<organism evidence="3 4">
    <name type="scientific">Microscilla marina ATCC 23134</name>
    <dbReference type="NCBI Taxonomy" id="313606"/>
    <lineage>
        <taxon>Bacteria</taxon>
        <taxon>Pseudomonadati</taxon>
        <taxon>Bacteroidota</taxon>
        <taxon>Cytophagia</taxon>
        <taxon>Cytophagales</taxon>
        <taxon>Microscillaceae</taxon>
        <taxon>Microscilla</taxon>
    </lineage>
</organism>
<sequence>MVSTFKESSKALKAKFGWSDLVIFVVVTVLLGTMSRIEKPEKTFSLLDTLISTSSVLIPIYINHFLLVPRFFDKGHFTRYVIVFVVFWGIVTTLSALSLDAHDYEKYGTIWQFIPLLAIGQLMILLVGLTMLFTKRAILQTQVKLKNKVLIQQMEMKLLKAQLNPHFLFNSLNNIYALSLDSLPETSDTILKLSELMRYQLQSSQKQTLPLADELQFVQNYIDLERIRLTEKSDVQLHIEGEVAHQQIAPMLLIPFIENSFKHGINTIQDNFIHIFIHVQHHHLSFDIKNSIPSKNAKRISTKTGLDNTQRRLNLLYKNQYDLNITAENNTFKVHLELELT</sequence>
<dbReference type="PANTHER" id="PTHR34220">
    <property type="entry name" value="SENSOR HISTIDINE KINASE YPDA"/>
    <property type="match status" value="1"/>
</dbReference>
<dbReference type="EMBL" id="AAWS01000005">
    <property type="protein sequence ID" value="EAY30837.1"/>
    <property type="molecule type" value="Genomic_DNA"/>
</dbReference>
<evidence type="ECO:0000313" key="3">
    <source>
        <dbReference type="EMBL" id="EAY30837.1"/>
    </source>
</evidence>
<feature type="transmembrane region" description="Helical" evidence="1">
    <location>
        <begin position="80"/>
        <end position="98"/>
    </location>
</feature>
<evidence type="ECO:0000259" key="2">
    <source>
        <dbReference type="Pfam" id="PF06580"/>
    </source>
</evidence>
<dbReference type="InterPro" id="IPR010559">
    <property type="entry name" value="Sig_transdc_His_kin_internal"/>
</dbReference>
<reference evidence="3 4" key="1">
    <citation type="submission" date="2007-01" db="EMBL/GenBank/DDBJ databases">
        <authorList>
            <person name="Haygood M."/>
            <person name="Podell S."/>
            <person name="Anderson C."/>
            <person name="Hopkinson B."/>
            <person name="Roe K."/>
            <person name="Barbeau K."/>
            <person name="Gaasterland T."/>
            <person name="Ferriera S."/>
            <person name="Johnson J."/>
            <person name="Kravitz S."/>
            <person name="Beeson K."/>
            <person name="Sutton G."/>
            <person name="Rogers Y.-H."/>
            <person name="Friedman R."/>
            <person name="Frazier M."/>
            <person name="Venter J.C."/>
        </authorList>
    </citation>
    <scope>NUCLEOTIDE SEQUENCE [LARGE SCALE GENOMIC DNA]</scope>
    <source>
        <strain evidence="3 4">ATCC 23134</strain>
    </source>
</reference>
<evidence type="ECO:0000313" key="4">
    <source>
        <dbReference type="Proteomes" id="UP000004095"/>
    </source>
</evidence>
<proteinExistence type="predicted"/>
<dbReference type="AlphaFoldDB" id="A1ZFR3"/>
<keyword evidence="3" id="KW-0808">Transferase</keyword>
<comment type="caution">
    <text evidence="3">The sequence shown here is derived from an EMBL/GenBank/DDBJ whole genome shotgun (WGS) entry which is preliminary data.</text>
</comment>
<name>A1ZFR3_MICM2</name>
<keyword evidence="1" id="KW-1133">Transmembrane helix</keyword>
<dbReference type="GO" id="GO:0000155">
    <property type="term" value="F:phosphorelay sensor kinase activity"/>
    <property type="evidence" value="ECO:0007669"/>
    <property type="project" value="InterPro"/>
</dbReference>
<dbReference type="Gene3D" id="3.30.565.10">
    <property type="entry name" value="Histidine kinase-like ATPase, C-terminal domain"/>
    <property type="match status" value="1"/>
</dbReference>
<dbReference type="InterPro" id="IPR036890">
    <property type="entry name" value="HATPase_C_sf"/>
</dbReference>
<accession>A1ZFR3</accession>
<protein>
    <submittedName>
        <fullName evidence="3">Signaling protein without kinase domain</fullName>
    </submittedName>
</protein>
<keyword evidence="1" id="KW-0472">Membrane</keyword>
<dbReference type="Pfam" id="PF06580">
    <property type="entry name" value="His_kinase"/>
    <property type="match status" value="1"/>
</dbReference>
<gene>
    <name evidence="3" type="ORF">M23134_01161</name>
</gene>
<dbReference type="Proteomes" id="UP000004095">
    <property type="component" value="Unassembled WGS sequence"/>
</dbReference>
<feature type="transmembrane region" description="Helical" evidence="1">
    <location>
        <begin position="49"/>
        <end position="68"/>
    </location>
</feature>
<feature type="transmembrane region" description="Helical" evidence="1">
    <location>
        <begin position="21"/>
        <end position="37"/>
    </location>
</feature>
<keyword evidence="4" id="KW-1185">Reference proteome</keyword>
<feature type="transmembrane region" description="Helical" evidence="1">
    <location>
        <begin position="110"/>
        <end position="134"/>
    </location>
</feature>
<dbReference type="OrthoDB" id="9792992at2"/>